<dbReference type="RefSeq" id="WP_222682715.1">
    <property type="nucleotide sequence ID" value="NZ_JABUBT010000001.1"/>
</dbReference>
<comment type="caution">
    <text evidence="6">The sequence shown here is derived from an EMBL/GenBank/DDBJ whole genome shotgun (WGS) entry which is preliminary data.</text>
</comment>
<keyword evidence="2" id="KW-0813">Transport</keyword>
<evidence type="ECO:0000256" key="4">
    <source>
        <dbReference type="ARBA" id="ARBA00022840"/>
    </source>
</evidence>
<protein>
    <submittedName>
        <fullName evidence="6">ABC transporter ATP-binding protein</fullName>
    </submittedName>
</protein>
<name>A0ABS7NZR0_9NOCA</name>
<dbReference type="InterPro" id="IPR015856">
    <property type="entry name" value="ABC_transpr_CbiO/EcfA_su"/>
</dbReference>
<dbReference type="SMART" id="SM00382">
    <property type="entry name" value="AAA"/>
    <property type="match status" value="1"/>
</dbReference>
<dbReference type="InterPro" id="IPR003439">
    <property type="entry name" value="ABC_transporter-like_ATP-bd"/>
</dbReference>
<dbReference type="InterPro" id="IPR050095">
    <property type="entry name" value="ECF_ABC_transporter_ATP-bd"/>
</dbReference>
<keyword evidence="7" id="KW-1185">Reference proteome</keyword>
<comment type="similarity">
    <text evidence="1">Belongs to the ABC transporter superfamily.</text>
</comment>
<evidence type="ECO:0000313" key="6">
    <source>
        <dbReference type="EMBL" id="MBY6365555.1"/>
    </source>
</evidence>
<evidence type="ECO:0000313" key="7">
    <source>
        <dbReference type="Proteomes" id="UP000825228"/>
    </source>
</evidence>
<proteinExistence type="inferred from homology"/>
<dbReference type="PROSITE" id="PS00211">
    <property type="entry name" value="ABC_TRANSPORTER_1"/>
    <property type="match status" value="1"/>
</dbReference>
<evidence type="ECO:0000256" key="3">
    <source>
        <dbReference type="ARBA" id="ARBA00022741"/>
    </source>
</evidence>
<evidence type="ECO:0000256" key="2">
    <source>
        <dbReference type="ARBA" id="ARBA00022448"/>
    </source>
</evidence>
<evidence type="ECO:0000259" key="5">
    <source>
        <dbReference type="PROSITE" id="PS50893"/>
    </source>
</evidence>
<reference evidence="6 7" key="1">
    <citation type="submission" date="2020-06" db="EMBL/GenBank/DDBJ databases">
        <title>Taxonomy, biology and ecology of Rhodococcus bacteria occurring in California pistachio and other woody hosts as revealed by genome sequence analyses.</title>
        <authorList>
            <person name="Gai Y."/>
            <person name="Riely B."/>
        </authorList>
    </citation>
    <scope>NUCLEOTIDE SEQUENCE [LARGE SCALE GENOMIC DNA]</scope>
    <source>
        <strain evidence="6 7">BP-281</strain>
    </source>
</reference>
<gene>
    <name evidence="6" type="ORF">HQ603_02190</name>
</gene>
<keyword evidence="4 6" id="KW-0067">ATP-binding</keyword>
<sequence>MSEIRFEKVRHGYGDRTVLREVSLTLTERRIGIVGSNGSGKSTLARMINGLVSPTSGRVVVDGLDVAKKGAAVRRRVGFVFTDPDNQIVMPTVAEDLAFSLRRSGASKSEVAERVAETLARFGLAGHADHPAHLLSGGQKQMLAIGAVVIRRPDILVADEPTTLLDLRNTRLVGRVLADLDLQLVVVTHHLDLLAEFDRVVVVHDGVIAHDGPPAEAIPAYRDLLE</sequence>
<dbReference type="PANTHER" id="PTHR43553">
    <property type="entry name" value="HEAVY METAL TRANSPORTER"/>
    <property type="match status" value="1"/>
</dbReference>
<dbReference type="GO" id="GO:0005524">
    <property type="term" value="F:ATP binding"/>
    <property type="evidence" value="ECO:0007669"/>
    <property type="project" value="UniProtKB-KW"/>
</dbReference>
<dbReference type="EMBL" id="JABUBU010000001">
    <property type="protein sequence ID" value="MBY6365555.1"/>
    <property type="molecule type" value="Genomic_DNA"/>
</dbReference>
<organism evidence="6 7">
    <name type="scientific">Rhodococcoides corynebacterioides</name>
    <dbReference type="NCBI Taxonomy" id="53972"/>
    <lineage>
        <taxon>Bacteria</taxon>
        <taxon>Bacillati</taxon>
        <taxon>Actinomycetota</taxon>
        <taxon>Actinomycetes</taxon>
        <taxon>Mycobacteriales</taxon>
        <taxon>Nocardiaceae</taxon>
        <taxon>Rhodococcoides</taxon>
    </lineage>
</organism>
<dbReference type="SUPFAM" id="SSF52540">
    <property type="entry name" value="P-loop containing nucleoside triphosphate hydrolases"/>
    <property type="match status" value="1"/>
</dbReference>
<keyword evidence="3" id="KW-0547">Nucleotide-binding</keyword>
<dbReference type="InterPro" id="IPR027417">
    <property type="entry name" value="P-loop_NTPase"/>
</dbReference>
<accession>A0ABS7NZR0</accession>
<evidence type="ECO:0000256" key="1">
    <source>
        <dbReference type="ARBA" id="ARBA00005417"/>
    </source>
</evidence>
<dbReference type="Gene3D" id="3.40.50.300">
    <property type="entry name" value="P-loop containing nucleotide triphosphate hydrolases"/>
    <property type="match status" value="1"/>
</dbReference>
<dbReference type="Proteomes" id="UP000825228">
    <property type="component" value="Unassembled WGS sequence"/>
</dbReference>
<dbReference type="InterPro" id="IPR003593">
    <property type="entry name" value="AAA+_ATPase"/>
</dbReference>
<dbReference type="Pfam" id="PF00005">
    <property type="entry name" value="ABC_tran"/>
    <property type="match status" value="1"/>
</dbReference>
<dbReference type="InterPro" id="IPR017871">
    <property type="entry name" value="ABC_transporter-like_CS"/>
</dbReference>
<feature type="domain" description="ABC transporter" evidence="5">
    <location>
        <begin position="4"/>
        <end position="224"/>
    </location>
</feature>
<dbReference type="PROSITE" id="PS50893">
    <property type="entry name" value="ABC_TRANSPORTER_2"/>
    <property type="match status" value="1"/>
</dbReference>
<dbReference type="CDD" id="cd03225">
    <property type="entry name" value="ABC_cobalt_CbiO_domain1"/>
    <property type="match status" value="1"/>
</dbReference>
<dbReference type="PANTHER" id="PTHR43553:SF24">
    <property type="entry name" value="ENERGY-COUPLING FACTOR TRANSPORTER ATP-BINDING PROTEIN ECFA1"/>
    <property type="match status" value="1"/>
</dbReference>